<dbReference type="Pfam" id="PF07282">
    <property type="entry name" value="Cas12f1-like_TNB"/>
    <property type="match status" value="1"/>
</dbReference>
<sequence length="79" mass="8981">MVILLIPTTAETQSRRDWYENDHTERSIYFKTCSACGNIQNIGGRKVYKCKGCNVVMDRDSKSSMVINDVSAQLRITGY</sequence>
<evidence type="ECO:0000256" key="1">
    <source>
        <dbReference type="ARBA" id="ARBA00023125"/>
    </source>
</evidence>
<feature type="domain" description="Cas12f1-like TNB" evidence="2">
    <location>
        <begin position="31"/>
        <end position="67"/>
    </location>
</feature>
<comment type="caution">
    <text evidence="3">The sequence shown here is derived from an EMBL/GenBank/DDBJ whole genome shotgun (WGS) entry which is preliminary data.</text>
</comment>
<organism evidence="3 4">
    <name type="scientific">Diversispora epigaea</name>
    <dbReference type="NCBI Taxonomy" id="1348612"/>
    <lineage>
        <taxon>Eukaryota</taxon>
        <taxon>Fungi</taxon>
        <taxon>Fungi incertae sedis</taxon>
        <taxon>Mucoromycota</taxon>
        <taxon>Glomeromycotina</taxon>
        <taxon>Glomeromycetes</taxon>
        <taxon>Diversisporales</taxon>
        <taxon>Diversisporaceae</taxon>
        <taxon>Diversispora</taxon>
    </lineage>
</organism>
<keyword evidence="4" id="KW-1185">Reference proteome</keyword>
<protein>
    <recommendedName>
        <fullName evidence="2">Cas12f1-like TNB domain-containing protein</fullName>
    </recommendedName>
</protein>
<evidence type="ECO:0000313" key="4">
    <source>
        <dbReference type="Proteomes" id="UP000266861"/>
    </source>
</evidence>
<name>A0A397JGN5_9GLOM</name>
<dbReference type="InterPro" id="IPR010095">
    <property type="entry name" value="Cas12f1-like_TNB"/>
</dbReference>
<proteinExistence type="predicted"/>
<dbReference type="GO" id="GO:0003677">
    <property type="term" value="F:DNA binding"/>
    <property type="evidence" value="ECO:0007669"/>
    <property type="project" value="UniProtKB-KW"/>
</dbReference>
<evidence type="ECO:0000313" key="3">
    <source>
        <dbReference type="EMBL" id="RHZ87191.1"/>
    </source>
</evidence>
<dbReference type="EMBL" id="PQFF01000038">
    <property type="protein sequence ID" value="RHZ87191.1"/>
    <property type="molecule type" value="Genomic_DNA"/>
</dbReference>
<dbReference type="AlphaFoldDB" id="A0A397JGN5"/>
<evidence type="ECO:0000259" key="2">
    <source>
        <dbReference type="Pfam" id="PF07282"/>
    </source>
</evidence>
<reference evidence="3 4" key="1">
    <citation type="submission" date="2018-08" db="EMBL/GenBank/DDBJ databases">
        <title>Genome and evolution of the arbuscular mycorrhizal fungus Diversispora epigaea (formerly Glomus versiforme) and its bacterial endosymbionts.</title>
        <authorList>
            <person name="Sun X."/>
            <person name="Fei Z."/>
            <person name="Harrison M."/>
        </authorList>
    </citation>
    <scope>NUCLEOTIDE SEQUENCE [LARGE SCALE GENOMIC DNA]</scope>
    <source>
        <strain evidence="3 4">IT104</strain>
    </source>
</reference>
<dbReference type="Proteomes" id="UP000266861">
    <property type="component" value="Unassembled WGS sequence"/>
</dbReference>
<gene>
    <name evidence="3" type="ORF">Glove_40g49</name>
</gene>
<keyword evidence="1" id="KW-0238">DNA-binding</keyword>
<accession>A0A397JGN5</accession>